<dbReference type="EMBL" id="LFOD01000003">
    <property type="protein sequence ID" value="KMV19584.1"/>
    <property type="molecule type" value="Genomic_DNA"/>
</dbReference>
<reference evidence="2 3" key="1">
    <citation type="submission" date="2015-06" db="EMBL/GenBank/DDBJ databases">
        <title>Genome sequence of Mycobacterium conceptionense strain MLE.</title>
        <authorList>
            <person name="Greninger A.L."/>
            <person name="Cunningham G."/>
            <person name="Chiu C.Y."/>
            <person name="Miller S."/>
        </authorList>
    </citation>
    <scope>NUCLEOTIDE SEQUENCE [LARGE SCALE GENOMIC DNA]</scope>
    <source>
        <strain evidence="2 3">MLE</strain>
    </source>
</reference>
<dbReference type="OrthoDB" id="9937217at2"/>
<dbReference type="AlphaFoldDB" id="A0A0J8X297"/>
<dbReference type="Proteomes" id="UP000037594">
    <property type="component" value="Unassembled WGS sequence"/>
</dbReference>
<accession>A0A0J8X297</accession>
<protein>
    <submittedName>
        <fullName evidence="2">Uncharacterized protein</fullName>
    </submittedName>
</protein>
<proteinExistence type="predicted"/>
<comment type="caution">
    <text evidence="2">The sequence shown here is derived from an EMBL/GenBank/DDBJ whole genome shotgun (WGS) entry which is preliminary data.</text>
</comment>
<evidence type="ECO:0000256" key="1">
    <source>
        <dbReference type="SAM" id="MobiDB-lite"/>
    </source>
</evidence>
<evidence type="ECO:0000313" key="3">
    <source>
        <dbReference type="Proteomes" id="UP000037594"/>
    </source>
</evidence>
<dbReference type="PATRIC" id="fig|451644.5.peg.1190"/>
<organism evidence="2 3">
    <name type="scientific">Mycolicibacterium conceptionense</name>
    <dbReference type="NCBI Taxonomy" id="451644"/>
    <lineage>
        <taxon>Bacteria</taxon>
        <taxon>Bacillati</taxon>
        <taxon>Actinomycetota</taxon>
        <taxon>Actinomycetes</taxon>
        <taxon>Mycobacteriales</taxon>
        <taxon>Mycobacteriaceae</taxon>
        <taxon>Mycolicibacterium</taxon>
    </lineage>
</organism>
<evidence type="ECO:0000313" key="2">
    <source>
        <dbReference type="EMBL" id="KMV19584.1"/>
    </source>
</evidence>
<gene>
    <name evidence="2" type="ORF">ACT17_05905</name>
</gene>
<dbReference type="RefSeq" id="WP_048895520.1">
    <property type="nucleotide sequence ID" value="NZ_LFOD01000003.1"/>
</dbReference>
<feature type="region of interest" description="Disordered" evidence="1">
    <location>
        <begin position="55"/>
        <end position="77"/>
    </location>
</feature>
<sequence>MQGLQIHGWDPQGAELSLDADAEHELPWAFVKPRADGDWRWEAGVEDEWRTPLGQAAGKANTQAEAKTAAENWLRDQ</sequence>
<name>A0A0J8X297_9MYCO</name>